<keyword evidence="3" id="KW-1185">Reference proteome</keyword>
<accession>A0ABT4A5W0</accession>
<dbReference type="RefSeq" id="WP_267535884.1">
    <property type="nucleotide sequence ID" value="NZ_JAPNKA010000001.1"/>
</dbReference>
<reference evidence="2 3" key="1">
    <citation type="submission" date="2022-11" db="EMBL/GenBank/DDBJ databases">
        <title>Minimal conservation of predation-associated metabolite biosynthetic gene clusters underscores biosynthetic potential of Myxococcota including descriptions for ten novel species: Archangium lansinium sp. nov., Myxococcus landrumus sp. nov., Nannocystis bai.</title>
        <authorList>
            <person name="Ahearne A."/>
            <person name="Stevens C."/>
            <person name="Phillips K."/>
        </authorList>
    </citation>
    <scope>NUCLEOTIDE SEQUENCE [LARGE SCALE GENOMIC DNA]</scope>
    <source>
        <strain evidence="2 3">MIWBW</strain>
    </source>
</reference>
<evidence type="ECO:0000313" key="2">
    <source>
        <dbReference type="EMBL" id="MCY1077030.1"/>
    </source>
</evidence>
<dbReference type="Proteomes" id="UP001207654">
    <property type="component" value="Unassembled WGS sequence"/>
</dbReference>
<comment type="caution">
    <text evidence="2">The sequence shown here is derived from an EMBL/GenBank/DDBJ whole genome shotgun (WGS) entry which is preliminary data.</text>
</comment>
<proteinExistence type="predicted"/>
<evidence type="ECO:0000313" key="3">
    <source>
        <dbReference type="Proteomes" id="UP001207654"/>
    </source>
</evidence>
<protein>
    <submittedName>
        <fullName evidence="2">Uncharacterized protein</fullName>
    </submittedName>
</protein>
<organism evidence="2 3">
    <name type="scientific">Archangium lansingense</name>
    <dbReference type="NCBI Taxonomy" id="2995310"/>
    <lineage>
        <taxon>Bacteria</taxon>
        <taxon>Pseudomonadati</taxon>
        <taxon>Myxococcota</taxon>
        <taxon>Myxococcia</taxon>
        <taxon>Myxococcales</taxon>
        <taxon>Cystobacterineae</taxon>
        <taxon>Archangiaceae</taxon>
        <taxon>Archangium</taxon>
    </lineage>
</organism>
<name>A0ABT4A5W0_9BACT</name>
<sequence>MAGGEPSTGSGCTDDEREDDDTLEQALAAGAVSHVFSDPPRPLQLTGSVACPGDADWIHAYGDCCYQAGVVVRWDASLGPLDVELLDEKGHPLPLNRPGDLAQHKPGEVRLLRAEHGGHFLVRIRASGTVAVPYSVAVFAPVFVR</sequence>
<feature type="region of interest" description="Disordered" evidence="1">
    <location>
        <begin position="1"/>
        <end position="21"/>
    </location>
</feature>
<gene>
    <name evidence="2" type="ORF">OV287_21345</name>
</gene>
<evidence type="ECO:0000256" key="1">
    <source>
        <dbReference type="SAM" id="MobiDB-lite"/>
    </source>
</evidence>
<dbReference type="EMBL" id="JAPNKA010000001">
    <property type="protein sequence ID" value="MCY1077030.1"/>
    <property type="molecule type" value="Genomic_DNA"/>
</dbReference>